<protein>
    <submittedName>
        <fullName evidence="1">Uncharacterized protein</fullName>
    </submittedName>
</protein>
<gene>
    <name evidence="1" type="ORF">FHS48_000579</name>
</gene>
<dbReference type="EMBL" id="JACIIX010000001">
    <property type="protein sequence ID" value="MBB6209198.1"/>
    <property type="molecule type" value="Genomic_DNA"/>
</dbReference>
<proteinExistence type="predicted"/>
<evidence type="ECO:0000313" key="2">
    <source>
        <dbReference type="Proteomes" id="UP000544872"/>
    </source>
</evidence>
<dbReference type="AlphaFoldDB" id="A0A7W9ZCY4"/>
<keyword evidence="2" id="KW-1185">Reference proteome</keyword>
<dbReference type="RefSeq" id="WP_184261211.1">
    <property type="nucleotide sequence ID" value="NZ_JACIIX010000001.1"/>
</dbReference>
<reference evidence="1 2" key="1">
    <citation type="submission" date="2020-08" db="EMBL/GenBank/DDBJ databases">
        <title>Genomic Encyclopedia of Type Strains, Phase IV (KMG-IV): sequencing the most valuable type-strain genomes for metagenomic binning, comparative biology and taxonomic classification.</title>
        <authorList>
            <person name="Goeker M."/>
        </authorList>
    </citation>
    <scope>NUCLEOTIDE SEQUENCE [LARGE SCALE GENOMIC DNA]</scope>
    <source>
        <strain evidence="1 2">DSM 11590</strain>
    </source>
</reference>
<dbReference type="Proteomes" id="UP000544872">
    <property type="component" value="Unassembled WGS sequence"/>
</dbReference>
<accession>A0A7W9ZCY4</accession>
<evidence type="ECO:0000313" key="1">
    <source>
        <dbReference type="EMBL" id="MBB6209198.1"/>
    </source>
</evidence>
<sequence>MTMDRPSFEQDIRPIFAPYVACMKNVVLTDDDGAAEMDLASYDCVVRFHQPIRVALTGYRPGSTAPHPMPPGGALPDDKIDLFLMWVETGMAR</sequence>
<name>A0A7W9ZCY4_NOVIT</name>
<organism evidence="1 2">
    <name type="scientific">Novispirillum itersonii</name>
    <name type="common">Aquaspirillum itersonii</name>
    <dbReference type="NCBI Taxonomy" id="189"/>
    <lineage>
        <taxon>Bacteria</taxon>
        <taxon>Pseudomonadati</taxon>
        <taxon>Pseudomonadota</taxon>
        <taxon>Alphaproteobacteria</taxon>
        <taxon>Rhodospirillales</taxon>
        <taxon>Novispirillaceae</taxon>
        <taxon>Novispirillum</taxon>
    </lineage>
</organism>
<comment type="caution">
    <text evidence="1">The sequence shown here is derived from an EMBL/GenBank/DDBJ whole genome shotgun (WGS) entry which is preliminary data.</text>
</comment>